<feature type="binding site" evidence="5">
    <location>
        <begin position="26"/>
        <end position="32"/>
    </location>
    <ligand>
        <name>NAD(+)</name>
        <dbReference type="ChEBI" id="CHEBI:57540"/>
    </ligand>
</feature>
<feature type="binding site" evidence="4">
    <location>
        <position position="105"/>
    </location>
    <ligand>
        <name>substrate</name>
    </ligand>
</feature>
<dbReference type="eggNOG" id="COG0039">
    <property type="taxonomic scope" value="Bacteria"/>
</dbReference>
<evidence type="ECO:0000256" key="6">
    <source>
        <dbReference type="RuleBase" id="RU003369"/>
    </source>
</evidence>
<dbReference type="InterPro" id="IPR022383">
    <property type="entry name" value="Lactate/malate_DH_C"/>
</dbReference>
<dbReference type="Proteomes" id="UP000004596">
    <property type="component" value="Unassembled WGS sequence"/>
</dbReference>
<name>B3C6Q0_9BACE</name>
<dbReference type="Pfam" id="PF00056">
    <property type="entry name" value="Ldh_1_N"/>
    <property type="match status" value="1"/>
</dbReference>
<dbReference type="GO" id="GO:0006108">
    <property type="term" value="P:malate metabolic process"/>
    <property type="evidence" value="ECO:0007669"/>
    <property type="project" value="InterPro"/>
</dbReference>
<dbReference type="Gene3D" id="3.90.110.10">
    <property type="entry name" value="Lactate dehydrogenase/glycoside hydrolase, family 4, C-terminal"/>
    <property type="match status" value="1"/>
</dbReference>
<dbReference type="Gene3D" id="3.40.50.720">
    <property type="entry name" value="NAD(P)-binding Rossmann-like Domain"/>
    <property type="match status" value="1"/>
</dbReference>
<evidence type="ECO:0000256" key="5">
    <source>
        <dbReference type="PIRSR" id="PIRSR000102-3"/>
    </source>
</evidence>
<evidence type="ECO:0000256" key="1">
    <source>
        <dbReference type="ARBA" id="ARBA00009613"/>
    </source>
</evidence>
<dbReference type="PANTHER" id="PTHR23382">
    <property type="entry name" value="MALATE DEHYDROGENASE"/>
    <property type="match status" value="1"/>
</dbReference>
<dbReference type="InterPro" id="IPR036291">
    <property type="entry name" value="NAD(P)-bd_dom_sf"/>
</dbReference>
<evidence type="ECO:0000256" key="2">
    <source>
        <dbReference type="ARBA" id="ARBA00023002"/>
    </source>
</evidence>
<feature type="domain" description="Lactate/malate dehydrogenase C-terminal" evidence="8">
    <location>
        <begin position="163"/>
        <end position="321"/>
    </location>
</feature>
<evidence type="ECO:0000259" key="7">
    <source>
        <dbReference type="Pfam" id="PF00056"/>
    </source>
</evidence>
<gene>
    <name evidence="9" type="ORF">BACINT_00586</name>
</gene>
<feature type="binding site" evidence="4">
    <location>
        <position position="99"/>
    </location>
    <ligand>
        <name>substrate</name>
    </ligand>
</feature>
<sequence length="346" mass="37897">MREIIFTFKYIKVMEFLTNEKLTIVGAAGMIGSNMAQTAIMMHLTPNICLYDPYGPGLEGVAEEMFHCGFEGLNLTYTSDIKEALTDAKYIVSSGGAARKAGMTREDLLKGNAAIAEEFGKNVKAYCPDVKHVVVIFNPADITGLITLLYSGLKPSQVTTLAALDSTRLRSELAKHFHISPDKVENCRTYGGHGEQMAVYASTAKVDGKPLLEIIGTPALTAEQWAEIQSKVTKGGANIINLRGRSSFQSPAYVSIEMIAAAMGGKPFRWPAGTYVHSHGFDHIMMAMETEITKDGVHYKELKGTPEEEAKLKESYAHLCKLRDEVIGMGVLPEIKDWKSINPNID</sequence>
<feature type="binding site" evidence="5">
    <location>
        <position position="52"/>
    </location>
    <ligand>
        <name>NAD(+)</name>
        <dbReference type="ChEBI" id="CHEBI:57540"/>
    </ligand>
</feature>
<dbReference type="GO" id="GO:0016616">
    <property type="term" value="F:oxidoreductase activity, acting on the CH-OH group of donors, NAD or NADP as acceptor"/>
    <property type="evidence" value="ECO:0007669"/>
    <property type="project" value="InterPro"/>
</dbReference>
<feature type="binding site" evidence="5">
    <location>
        <begin position="136"/>
        <end position="138"/>
    </location>
    <ligand>
        <name>NAD(+)</name>
        <dbReference type="ChEBI" id="CHEBI:57540"/>
    </ligand>
</feature>
<dbReference type="PIRSF" id="PIRSF000102">
    <property type="entry name" value="Lac_mal_DH"/>
    <property type="match status" value="1"/>
</dbReference>
<accession>B3C6Q0</accession>
<reference evidence="9 10" key="2">
    <citation type="submission" date="2008-04" db="EMBL/GenBank/DDBJ databases">
        <authorList>
            <person name="Fulton L."/>
            <person name="Clifton S."/>
            <person name="Fulton B."/>
            <person name="Xu J."/>
            <person name="Minx P."/>
            <person name="Pepin K.H."/>
            <person name="Johnson M."/>
            <person name="Thiruvilangam P."/>
            <person name="Bhonagiri V."/>
            <person name="Nash W.E."/>
            <person name="Mardis E.R."/>
            <person name="Wilson R.K."/>
        </authorList>
    </citation>
    <scope>NUCLEOTIDE SEQUENCE [LARGE SCALE GENOMIC DNA]</scope>
    <source>
        <strain evidence="9 10">DSM 17393</strain>
    </source>
</reference>
<dbReference type="EMBL" id="ABJL02000006">
    <property type="protein sequence ID" value="EDV07024.1"/>
    <property type="molecule type" value="Genomic_DNA"/>
</dbReference>
<keyword evidence="2 6" id="KW-0560">Oxidoreductase</keyword>
<dbReference type="InterPro" id="IPR015955">
    <property type="entry name" value="Lactate_DH/Glyco_Ohase_4_C"/>
</dbReference>
<dbReference type="Pfam" id="PF02866">
    <property type="entry name" value="Ldh_1_C"/>
    <property type="match status" value="1"/>
</dbReference>
<evidence type="ECO:0000259" key="8">
    <source>
        <dbReference type="Pfam" id="PF02866"/>
    </source>
</evidence>
<dbReference type="InterPro" id="IPR001557">
    <property type="entry name" value="L-lactate/malate_DH"/>
</dbReference>
<organism evidence="9 10">
    <name type="scientific">Bacteroides intestinalis DSM 17393</name>
    <dbReference type="NCBI Taxonomy" id="471870"/>
    <lineage>
        <taxon>Bacteria</taxon>
        <taxon>Pseudomonadati</taxon>
        <taxon>Bacteroidota</taxon>
        <taxon>Bacteroidia</taxon>
        <taxon>Bacteroidales</taxon>
        <taxon>Bacteroidaceae</taxon>
        <taxon>Bacteroides</taxon>
    </lineage>
</organism>
<evidence type="ECO:0000313" key="10">
    <source>
        <dbReference type="Proteomes" id="UP000004596"/>
    </source>
</evidence>
<feature type="binding site" evidence="5">
    <location>
        <position position="112"/>
    </location>
    <ligand>
        <name>NAD(+)</name>
        <dbReference type="ChEBI" id="CHEBI:57540"/>
    </ligand>
</feature>
<dbReference type="STRING" id="471870.BACINT_00586"/>
<feature type="domain" description="Lactate/malate dehydrogenase N-terminal" evidence="7">
    <location>
        <begin position="21"/>
        <end position="158"/>
    </location>
</feature>
<dbReference type="GO" id="GO:0016615">
    <property type="term" value="F:malate dehydrogenase activity"/>
    <property type="evidence" value="ECO:0007669"/>
    <property type="project" value="InterPro"/>
</dbReference>
<reference evidence="9 10" key="1">
    <citation type="submission" date="2008-04" db="EMBL/GenBank/DDBJ databases">
        <title>Draft genome sequence of Bacteroides intestinalis (DSM 17393).</title>
        <authorList>
            <person name="Sudarsanam P."/>
            <person name="Ley R."/>
            <person name="Guruge J."/>
            <person name="Turnbaugh P.J."/>
            <person name="Mahowald M."/>
            <person name="Liep D."/>
            <person name="Gordon J."/>
        </authorList>
    </citation>
    <scope>NUCLEOTIDE SEQUENCE [LARGE SCALE GENOMIC DNA]</scope>
    <source>
        <strain evidence="9 10">DSM 17393</strain>
    </source>
</reference>
<feature type="active site" description="Proton acceptor" evidence="3">
    <location>
        <position position="193"/>
    </location>
</feature>
<dbReference type="AlphaFoldDB" id="B3C6Q0"/>
<dbReference type="SUPFAM" id="SSF56327">
    <property type="entry name" value="LDH C-terminal domain-like"/>
    <property type="match status" value="1"/>
</dbReference>
<dbReference type="InterPro" id="IPR010945">
    <property type="entry name" value="Malate_DH_type2"/>
</dbReference>
<proteinExistence type="inferred from homology"/>
<dbReference type="SUPFAM" id="SSF51735">
    <property type="entry name" value="NAD(P)-binding Rossmann-fold domains"/>
    <property type="match status" value="1"/>
</dbReference>
<feature type="binding site" evidence="4">
    <location>
        <position position="138"/>
    </location>
    <ligand>
        <name>substrate</name>
    </ligand>
</feature>
<evidence type="ECO:0000256" key="4">
    <source>
        <dbReference type="PIRSR" id="PIRSR000102-2"/>
    </source>
</evidence>
<comment type="caution">
    <text evidence="9">The sequence shown here is derived from an EMBL/GenBank/DDBJ whole genome shotgun (WGS) entry which is preliminary data.</text>
</comment>
<dbReference type="InterPro" id="IPR001236">
    <property type="entry name" value="Lactate/malate_DH_N"/>
</dbReference>
<comment type="similarity">
    <text evidence="1">Belongs to the LDH/MDH superfamily. MDH type 2 family.</text>
</comment>
<evidence type="ECO:0000313" key="9">
    <source>
        <dbReference type="EMBL" id="EDV07024.1"/>
    </source>
</evidence>
<keyword evidence="5" id="KW-0520">NAD</keyword>
<protein>
    <submittedName>
        <fullName evidence="9">Lactate/malate dehydrogenase, NAD binding domain protein</fullName>
    </submittedName>
</protein>
<feature type="binding site" evidence="4">
    <location>
        <position position="168"/>
    </location>
    <ligand>
        <name>substrate</name>
    </ligand>
</feature>
<evidence type="ECO:0000256" key="3">
    <source>
        <dbReference type="PIRSR" id="PIRSR000102-1"/>
    </source>
</evidence>